<dbReference type="EMBL" id="CAXAMN010022151">
    <property type="protein sequence ID" value="CAK9066915.1"/>
    <property type="molecule type" value="Genomic_DNA"/>
</dbReference>
<feature type="compositionally biased region" description="Basic residues" evidence="1">
    <location>
        <begin position="76"/>
        <end position="88"/>
    </location>
</feature>
<dbReference type="Proteomes" id="UP001642484">
    <property type="component" value="Unassembled WGS sequence"/>
</dbReference>
<feature type="region of interest" description="Disordered" evidence="1">
    <location>
        <begin position="124"/>
        <end position="151"/>
    </location>
</feature>
<gene>
    <name evidence="2" type="ORF">CCMP2556_LOCUS32883</name>
</gene>
<keyword evidence="3" id="KW-1185">Reference proteome</keyword>
<reference evidence="2 3" key="1">
    <citation type="submission" date="2024-02" db="EMBL/GenBank/DDBJ databases">
        <authorList>
            <person name="Chen Y."/>
            <person name="Shah S."/>
            <person name="Dougan E. K."/>
            <person name="Thang M."/>
            <person name="Chan C."/>
        </authorList>
    </citation>
    <scope>NUCLEOTIDE SEQUENCE [LARGE SCALE GENOMIC DNA]</scope>
</reference>
<feature type="compositionally biased region" description="Low complexity" evidence="1">
    <location>
        <begin position="128"/>
        <end position="151"/>
    </location>
</feature>
<comment type="caution">
    <text evidence="2">The sequence shown here is derived from an EMBL/GenBank/DDBJ whole genome shotgun (WGS) entry which is preliminary data.</text>
</comment>
<sequence>MKRQRENKPFTSYEEWAMELNEQNEADWYEDQRAPTEPPDEVPDVAQLAEPVGTGPAEAHVLVEVEEEPAPTTSAKKQKLDKRPRPLPKPRVMAEQPVKQEDEEDYRTLSPEEVWDRLKNALASHQQGSMQSTATGSAAAGSGQSQIPAGQAPWQARVPPGIPAGLLSRPPTVWTPVSPVLQQGVPEPTTLPPWATPVQNEQAVNYAQQQTYFQQQAPVMQGCVGGVGVQAVPTSTASAPNGFVKDQTGFHWQDIRGQWHSFRYAEKKKTGFQNKLAVLTALHQVGEWQRMQEELSRMSQWFALQEQLHPLISLYQHIGITAFYILGYLPWPK</sequence>
<evidence type="ECO:0000313" key="3">
    <source>
        <dbReference type="Proteomes" id="UP001642484"/>
    </source>
</evidence>
<accession>A0ABP0NT03</accession>
<feature type="region of interest" description="Disordered" evidence="1">
    <location>
        <begin position="19"/>
        <end position="108"/>
    </location>
</feature>
<name>A0ABP0NT03_9DINO</name>
<evidence type="ECO:0000313" key="2">
    <source>
        <dbReference type="EMBL" id="CAK9066915.1"/>
    </source>
</evidence>
<evidence type="ECO:0000256" key="1">
    <source>
        <dbReference type="SAM" id="MobiDB-lite"/>
    </source>
</evidence>
<protein>
    <submittedName>
        <fullName evidence="2">Uncharacterized protein</fullName>
    </submittedName>
</protein>
<organism evidence="2 3">
    <name type="scientific">Durusdinium trenchii</name>
    <dbReference type="NCBI Taxonomy" id="1381693"/>
    <lineage>
        <taxon>Eukaryota</taxon>
        <taxon>Sar</taxon>
        <taxon>Alveolata</taxon>
        <taxon>Dinophyceae</taxon>
        <taxon>Suessiales</taxon>
        <taxon>Symbiodiniaceae</taxon>
        <taxon>Durusdinium</taxon>
    </lineage>
</organism>
<proteinExistence type="predicted"/>